<dbReference type="PROSITE" id="PS51176">
    <property type="entry name" value="PDH_ADH"/>
    <property type="match status" value="1"/>
</dbReference>
<dbReference type="Gene3D" id="1.10.3660.10">
    <property type="entry name" value="6-phosphogluconate dehydrogenase C-terminal like domain"/>
    <property type="match status" value="1"/>
</dbReference>
<comment type="pathway">
    <text evidence="3">Amino-acid biosynthesis.</text>
</comment>
<comment type="caution">
    <text evidence="5">The sequence shown here is derived from an EMBL/GenBank/DDBJ whole genome shotgun (WGS) entry which is preliminary data.</text>
</comment>
<evidence type="ECO:0000313" key="7">
    <source>
        <dbReference type="Proteomes" id="UP000003242"/>
    </source>
</evidence>
<dbReference type="GO" id="GO:0004665">
    <property type="term" value="F:prephenate dehydrogenase (NADP+) activity"/>
    <property type="evidence" value="ECO:0007669"/>
    <property type="project" value="InterPro"/>
</dbReference>
<dbReference type="InterPro" id="IPR050812">
    <property type="entry name" value="Preph/Arog_dehydrog"/>
</dbReference>
<evidence type="ECO:0000313" key="6">
    <source>
        <dbReference type="EMBL" id="EGL40698.1"/>
    </source>
</evidence>
<dbReference type="EMBL" id="AFIJ01000023">
    <property type="protein sequence ID" value="EGL40698.1"/>
    <property type="molecule type" value="Genomic_DNA"/>
</dbReference>
<dbReference type="Proteomes" id="UP000004018">
    <property type="component" value="Unassembled WGS sequence"/>
</dbReference>
<reference evidence="7" key="1">
    <citation type="submission" date="2009-12" db="EMBL/GenBank/DDBJ databases">
        <title>Sequence of Clostridiales genomosp. BVAB3 str. UPII9-5.</title>
        <authorList>
            <person name="Madupu R."/>
            <person name="Durkin A.S."/>
            <person name="Torralba M."/>
            <person name="Methe B."/>
            <person name="Sutton G.G."/>
            <person name="Strausberg R.L."/>
            <person name="Nelson K.E."/>
        </authorList>
    </citation>
    <scope>NUCLEOTIDE SEQUENCE [LARGE SCALE GENOMIC DNA]</scope>
    <source>
        <strain evidence="7">28L</strain>
    </source>
</reference>
<dbReference type="GO" id="GO:0006571">
    <property type="term" value="P:tyrosine biosynthetic process"/>
    <property type="evidence" value="ECO:0007669"/>
    <property type="project" value="InterPro"/>
</dbReference>
<reference evidence="6 8" key="3">
    <citation type="submission" date="2011-04" db="EMBL/GenBank/DDBJ databases">
        <authorList>
            <person name="Harkins D.M."/>
            <person name="Madupu R."/>
            <person name="Durkin A.S."/>
            <person name="Torralba M."/>
            <person name="Methe B."/>
            <person name="Sutton G.G."/>
            <person name="Nelson K.E."/>
        </authorList>
    </citation>
    <scope>NUCLEOTIDE SEQUENCE [LARGE SCALE GENOMIC DNA]</scope>
    <source>
        <strain evidence="6 8">UPII 199-6</strain>
    </source>
</reference>
<dbReference type="EMBL" id="ADGP01000009">
    <property type="protein sequence ID" value="EFD94497.1"/>
    <property type="molecule type" value="Genomic_DNA"/>
</dbReference>
<dbReference type="Proteomes" id="UP000003242">
    <property type="component" value="Unassembled WGS sequence"/>
</dbReference>
<feature type="domain" description="Prephenate/arogenate dehydrogenase" evidence="4">
    <location>
        <begin position="12"/>
        <end position="292"/>
    </location>
</feature>
<proteinExistence type="inferred from homology"/>
<dbReference type="InterPro" id="IPR008927">
    <property type="entry name" value="6-PGluconate_DH-like_C_sf"/>
</dbReference>
<dbReference type="GO" id="GO:0070403">
    <property type="term" value="F:NAD+ binding"/>
    <property type="evidence" value="ECO:0007669"/>
    <property type="project" value="InterPro"/>
</dbReference>
<dbReference type="InterPro" id="IPR046826">
    <property type="entry name" value="PDH_N"/>
</dbReference>
<comment type="similarity">
    <text evidence="1">Belongs to the prephenate/arogenate dehydrogenase family.</text>
</comment>
<evidence type="ECO:0000313" key="5">
    <source>
        <dbReference type="EMBL" id="EFD94497.1"/>
    </source>
</evidence>
<keyword evidence="8" id="KW-1185">Reference proteome</keyword>
<organism evidence="5 7">
    <name type="scientific">Megasphaera lornae</name>
    <dbReference type="NCBI Taxonomy" id="1000568"/>
    <lineage>
        <taxon>Bacteria</taxon>
        <taxon>Bacillati</taxon>
        <taxon>Bacillota</taxon>
        <taxon>Negativicutes</taxon>
        <taxon>Veillonellales</taxon>
        <taxon>Veillonellaceae</taxon>
        <taxon>Megasphaera</taxon>
    </lineage>
</organism>
<sequence length="292" mass="32177">MEQGSSEFNRHRIFGIIGMGLMGGSYAKRLRQIGVQEIIGVDISAQVCVQAEKDGCVDRASTDPRILRRAEVVIFCLPAAAMVSFLRQYGAVFRAHALLTDITGIKEPLVPAVRQYVRADLDFILAHPMAGREGSGYAASRADIFDGANYIIVRREENTAAHLRDIGHLARALGCAHIVTVTPAVHDRYIAYTSNLPHILAVALVNSAGLHRRAAYFTAGSFRDASRVADINAPLWTRLLLANKENVLHEISSFQASLQGLTQALRDGDEDALLTLLEKAGQRRREWLHERN</sequence>
<dbReference type="STRING" id="699218.HMPREF0889_0558"/>
<dbReference type="Pfam" id="PF02153">
    <property type="entry name" value="PDH_N"/>
    <property type="match status" value="1"/>
</dbReference>
<dbReference type="Gene3D" id="3.40.50.720">
    <property type="entry name" value="NAD(P)-binding Rossmann-like Domain"/>
    <property type="match status" value="1"/>
</dbReference>
<dbReference type="SUPFAM" id="SSF51735">
    <property type="entry name" value="NAD(P)-binding Rossmann-fold domains"/>
    <property type="match status" value="1"/>
</dbReference>
<name>D3LTF8_9FIRM</name>
<dbReference type="RefSeq" id="WP_007391028.1">
    <property type="nucleotide sequence ID" value="NZ_ADGP01000009.1"/>
</dbReference>
<accession>D3LTF8</accession>
<dbReference type="OrthoDB" id="9802008at2"/>
<keyword evidence="2 5" id="KW-0560">Oxidoreductase</keyword>
<dbReference type="SUPFAM" id="SSF48179">
    <property type="entry name" value="6-phosphogluconate dehydrogenase C-terminal domain-like"/>
    <property type="match status" value="1"/>
</dbReference>
<dbReference type="InterPro" id="IPR003099">
    <property type="entry name" value="Prephen_DH"/>
</dbReference>
<dbReference type="PANTHER" id="PTHR21363:SF0">
    <property type="entry name" value="PREPHENATE DEHYDROGENASE [NADP(+)]"/>
    <property type="match status" value="1"/>
</dbReference>
<dbReference type="eggNOG" id="COG0287">
    <property type="taxonomic scope" value="Bacteria"/>
</dbReference>
<evidence type="ECO:0000313" key="8">
    <source>
        <dbReference type="Proteomes" id="UP000004018"/>
    </source>
</evidence>
<dbReference type="Pfam" id="PF20463">
    <property type="entry name" value="PDH_C"/>
    <property type="match status" value="1"/>
</dbReference>
<dbReference type="AlphaFoldDB" id="D3LTF8"/>
<dbReference type="EC" id="1.3.1.12" evidence="5"/>
<evidence type="ECO:0000259" key="4">
    <source>
        <dbReference type="PROSITE" id="PS51176"/>
    </source>
</evidence>
<dbReference type="InterPro" id="IPR036291">
    <property type="entry name" value="NAD(P)-bd_dom_sf"/>
</dbReference>
<reference evidence="5" key="2">
    <citation type="submission" date="2009-12" db="EMBL/GenBank/DDBJ databases">
        <authorList>
            <person name="Madupu R."/>
            <person name="Durkin A.S."/>
            <person name="Torralba M."/>
            <person name="Methe B."/>
            <person name="Sutton G.G."/>
            <person name="Strausberg R.L."/>
            <person name="Nelson K.E."/>
        </authorList>
    </citation>
    <scope>NUCLEOTIDE SEQUENCE</scope>
    <source>
        <strain evidence="5">28L</strain>
    </source>
</reference>
<evidence type="ECO:0000256" key="3">
    <source>
        <dbReference type="ARBA" id="ARBA00029440"/>
    </source>
</evidence>
<dbReference type="InterPro" id="IPR046825">
    <property type="entry name" value="PDH_C"/>
</dbReference>
<protein>
    <submittedName>
        <fullName evidence="5">Prephenate dehydrogenase</fullName>
        <ecNumber evidence="5">1.3.1.12</ecNumber>
    </submittedName>
</protein>
<gene>
    <name evidence="5" type="ORF">HMPREF0889_0558</name>
    <name evidence="6" type="ORF">HMPREF1039_1139</name>
</gene>
<dbReference type="GO" id="GO:0008977">
    <property type="term" value="F:prephenate dehydrogenase (NAD+) activity"/>
    <property type="evidence" value="ECO:0007669"/>
    <property type="project" value="UniProtKB-EC"/>
</dbReference>
<dbReference type="PANTHER" id="PTHR21363">
    <property type="entry name" value="PREPHENATE DEHYDROGENASE"/>
    <property type="match status" value="1"/>
</dbReference>
<evidence type="ECO:0000256" key="2">
    <source>
        <dbReference type="ARBA" id="ARBA00023002"/>
    </source>
</evidence>
<evidence type="ECO:0000256" key="1">
    <source>
        <dbReference type="ARBA" id="ARBA00007964"/>
    </source>
</evidence>